<dbReference type="WBParaSite" id="PTRK_0001609900.1">
    <property type="protein sequence ID" value="PTRK_0001609900.1"/>
    <property type="gene ID" value="PTRK_0001609900"/>
</dbReference>
<organism evidence="1 2">
    <name type="scientific">Parastrongyloides trichosuri</name>
    <name type="common">Possum-specific nematode worm</name>
    <dbReference type="NCBI Taxonomy" id="131310"/>
    <lineage>
        <taxon>Eukaryota</taxon>
        <taxon>Metazoa</taxon>
        <taxon>Ecdysozoa</taxon>
        <taxon>Nematoda</taxon>
        <taxon>Chromadorea</taxon>
        <taxon>Rhabditida</taxon>
        <taxon>Tylenchina</taxon>
        <taxon>Panagrolaimomorpha</taxon>
        <taxon>Strongyloidoidea</taxon>
        <taxon>Strongyloididae</taxon>
        <taxon>Parastrongyloides</taxon>
    </lineage>
</organism>
<proteinExistence type="predicted"/>
<accession>A0A0N5A390</accession>
<name>A0A0N5A390_PARTI</name>
<keyword evidence="1" id="KW-1185">Reference proteome</keyword>
<dbReference type="SUPFAM" id="SSF50729">
    <property type="entry name" value="PH domain-like"/>
    <property type="match status" value="1"/>
</dbReference>
<evidence type="ECO:0000313" key="2">
    <source>
        <dbReference type="WBParaSite" id="PTRK_0001609900.1"/>
    </source>
</evidence>
<dbReference type="Proteomes" id="UP000038045">
    <property type="component" value="Unplaced"/>
</dbReference>
<sequence>MMSNYTVSQNTYYQKQVSSNYIQNNDSIPKNYGTLQKSRRLPNNGSNLLTDDENQRLFRLCGPNSSVLAAGVCQLLRSSNKPIPAWEIVAPGIIVFYKDYERRLYCLRLYCLAREELVWEQIM</sequence>
<reference evidence="2" key="1">
    <citation type="submission" date="2017-02" db="UniProtKB">
        <authorList>
            <consortium name="WormBaseParasite"/>
        </authorList>
    </citation>
    <scope>IDENTIFICATION</scope>
</reference>
<dbReference type="STRING" id="131310.A0A0N5A390"/>
<evidence type="ECO:0000313" key="1">
    <source>
        <dbReference type="Proteomes" id="UP000038045"/>
    </source>
</evidence>
<dbReference type="InterPro" id="IPR011993">
    <property type="entry name" value="PH-like_dom_sf"/>
</dbReference>
<protein>
    <submittedName>
        <fullName evidence="2">FERM domain-containing protein</fullName>
    </submittedName>
</protein>
<dbReference type="AlphaFoldDB" id="A0A0N5A390"/>
<dbReference type="Gene3D" id="2.30.29.30">
    <property type="entry name" value="Pleckstrin-homology domain (PH domain)/Phosphotyrosine-binding domain (PTB)"/>
    <property type="match status" value="1"/>
</dbReference>